<reference evidence="2 3" key="1">
    <citation type="submission" date="2017-01" db="EMBL/GenBank/DDBJ databases">
        <title>Complete Genome Sequence of Dolosigranulum pigrum isolated from a Patient with interstitial lung disease.</title>
        <authorList>
            <person name="Mukhopadhyay R."/>
            <person name="Joaquin J."/>
            <person name="Hogue R."/>
            <person name="Fitzgerald S."/>
            <person name="Jospin G."/>
            <person name="Eisen J.A."/>
            <person name="Chaturvedi V."/>
        </authorList>
    </citation>
    <scope>NUCLEOTIDE SEQUENCE [LARGE SCALE GENOMIC DNA]</scope>
    <source>
        <strain evidence="2 3">15S00348</strain>
    </source>
</reference>
<dbReference type="PROSITE" id="PS51257">
    <property type="entry name" value="PROKAR_LIPOPROTEIN"/>
    <property type="match status" value="1"/>
</dbReference>
<evidence type="ECO:0000313" key="2">
    <source>
        <dbReference type="EMBL" id="OOL81209.1"/>
    </source>
</evidence>
<accession>A0A1S8KNA7</accession>
<proteinExistence type="predicted"/>
<keyword evidence="1" id="KW-0732">Signal</keyword>
<protein>
    <recommendedName>
        <fullName evidence="4">Extracellular solute-binding protein</fullName>
    </recommendedName>
</protein>
<sequence length="560" mass="62860">MKKHFFRRKYNVQKNGKLVAGLLLSTGLLVACSGGSGAPESSAGTAESETSEGVAQEGLPIVEDQLELTLMAPSTGTEWSDMPALQEYEGMTNIALKYNNPPLSDFETRFNLSFASGELPDFYLAPTGALTPAMEVDYGTQGLLLPLNDLIDNYAPNLKQILEERPDARQSITTPDGNIYALPTISEEYSAAWVTGPIWYNGEWLDALDAEVPKTLDEFYDLLVRFRDDDPNGNGEQDEIPLSGSDGMTYLRQYLVPSFGIKKFDMEEKDGEVRYAPASEDAREYYKFMNKLYEEKLLDQEVFSQSGDQKKAKGESDRLGVYHDWFSYFTSGKEEEEAVTDPMFHPLTSEWQAEPLAPIKTGINRSTAAITTANEHPEATMRWLDGLYDPEIANLMSVGPEGHVWELDENGKRQYTEAAQGDVEEVRSKVAPNYGLEFPGYHQDKEDYDGPDLTIGDEENPFLTFVKQETADKIDPYGEVPLPDLYLSQEEIDKTQAIIGDLETFIEQEEAKFITGQKDINDDAVWEQYLQEIESMGLDTLVEAYQAAYNRWVEAGEQIN</sequence>
<dbReference type="EMBL" id="MUYF01000003">
    <property type="protein sequence ID" value="OOL81209.1"/>
    <property type="molecule type" value="Genomic_DNA"/>
</dbReference>
<comment type="caution">
    <text evidence="2">The sequence shown here is derived from an EMBL/GenBank/DDBJ whole genome shotgun (WGS) entry which is preliminary data.</text>
</comment>
<dbReference type="Gene3D" id="3.40.190.10">
    <property type="entry name" value="Periplasmic binding protein-like II"/>
    <property type="match status" value="2"/>
</dbReference>
<dbReference type="PANTHER" id="PTHR43649">
    <property type="entry name" value="ARABINOSE-BINDING PROTEIN-RELATED"/>
    <property type="match status" value="1"/>
</dbReference>
<gene>
    <name evidence="2" type="ORF">BWX42_05240</name>
</gene>
<evidence type="ECO:0000256" key="1">
    <source>
        <dbReference type="SAM" id="SignalP"/>
    </source>
</evidence>
<dbReference type="PANTHER" id="PTHR43649:SF12">
    <property type="entry name" value="DIACETYLCHITOBIOSE BINDING PROTEIN DASA"/>
    <property type="match status" value="1"/>
</dbReference>
<feature type="signal peptide" evidence="1">
    <location>
        <begin position="1"/>
        <end position="31"/>
    </location>
</feature>
<dbReference type="AlphaFoldDB" id="A0A1S8KNA7"/>
<dbReference type="Proteomes" id="UP000190409">
    <property type="component" value="Unassembled WGS sequence"/>
</dbReference>
<evidence type="ECO:0008006" key="4">
    <source>
        <dbReference type="Google" id="ProtNLM"/>
    </source>
</evidence>
<evidence type="ECO:0000313" key="3">
    <source>
        <dbReference type="Proteomes" id="UP000190409"/>
    </source>
</evidence>
<organism evidence="2 3">
    <name type="scientific">Dolosigranulum pigrum</name>
    <dbReference type="NCBI Taxonomy" id="29394"/>
    <lineage>
        <taxon>Bacteria</taxon>
        <taxon>Bacillati</taxon>
        <taxon>Bacillota</taxon>
        <taxon>Bacilli</taxon>
        <taxon>Lactobacillales</taxon>
        <taxon>Carnobacteriaceae</taxon>
        <taxon>Dolosigranulum</taxon>
    </lineage>
</organism>
<feature type="chain" id="PRO_5038916843" description="Extracellular solute-binding protein" evidence="1">
    <location>
        <begin position="32"/>
        <end position="560"/>
    </location>
</feature>
<name>A0A1S8KNA7_9LACT</name>
<dbReference type="SUPFAM" id="SSF53850">
    <property type="entry name" value="Periplasmic binding protein-like II"/>
    <property type="match status" value="1"/>
</dbReference>
<dbReference type="InterPro" id="IPR050490">
    <property type="entry name" value="Bact_solute-bd_prot1"/>
</dbReference>